<evidence type="ECO:0000313" key="4">
    <source>
        <dbReference type="Proteomes" id="UP000239899"/>
    </source>
</evidence>
<dbReference type="Gene3D" id="2.60.40.760">
    <property type="entry name" value="Expansin, cellulose-binding-like domain"/>
    <property type="match status" value="1"/>
</dbReference>
<dbReference type="Pfam" id="PF05022">
    <property type="entry name" value="SRP40_C"/>
    <property type="match status" value="1"/>
</dbReference>
<sequence>MAKKEKKAAAVAAEPAAAEEAKTQKKDKKEKKAKKEAEAEPAAAPTPATDEDSKAARKKEKKEKKGKKEEAAAAPAEAEADKPAKKEKKEKKRKREAEEAATAEAPAAAAEAPAAEAANGEAKSSKKKKEKKEKKKGKKEEAAAAADEEPAATAAPAKKRKTDVIAEQQAAAAADDEAAQQAAEPQAGGEEQEAGGATGGRSDGGYGSSGKEGTAAKAFQRVKADEWLDKKGAWDNSYEGTFGRNGWGWKAQEVLGKVRGKDFRHEKTKKKRGSYKGGDIDPHARCSYKFESDDDAKDLTLDAGTFAALGGSTAEGALPVTYRSTECRPPAGSNITMTVLDYRASEGGYLRLVLSSVAGSSGIQTVEARQTPLAGGKLDIVASAWRRMINQHGAAWELSGIPVPPLDLRVTDGAGRQVILRRVITEAGRTGSFNSTAQFPLEDSPAGVAAAGAASLSHPEVAALALPRAPAGEPALAASAPNSTAADPEAPQASPPAAEASASPASGAGPAQDSEATAFVAAQEAQEAPLAAPSLPANSSSLAGADCSTTLDLLDSHASFSIFRSLIATAGNAWMQAVGQFPLLRYDAEALRTTLLQHIIVGPQDFSSSALLRYDALSGLPLSIKKAATNSSTLLIVSQASAASTLQEGVPTCASLLFPVTSVLLPSI</sequence>
<dbReference type="Pfam" id="PF01357">
    <property type="entry name" value="Expansin_C"/>
    <property type="match status" value="1"/>
</dbReference>
<comment type="caution">
    <text evidence="3">The sequence shown here is derived from an EMBL/GenBank/DDBJ whole genome shotgun (WGS) entry which is preliminary data.</text>
</comment>
<gene>
    <name evidence="3" type="ORF">C2E21_1511</name>
</gene>
<dbReference type="PANTHER" id="PTHR23216">
    <property type="entry name" value="NUCLEOLAR AND COILED-BODY PHOSPHOPROTEIN 1"/>
    <property type="match status" value="1"/>
</dbReference>
<dbReference type="PROSITE" id="PS50843">
    <property type="entry name" value="EXPANSIN_CBD"/>
    <property type="match status" value="1"/>
</dbReference>
<feature type="compositionally biased region" description="Basic residues" evidence="1">
    <location>
        <begin position="125"/>
        <end position="137"/>
    </location>
</feature>
<reference evidence="3 4" key="1">
    <citation type="journal article" date="2018" name="Plant J.">
        <title>Genome sequences of Chlorella sorokiniana UTEX 1602 and Micractinium conductrix SAG 241.80: implications to maltose excretion by a green alga.</title>
        <authorList>
            <person name="Arriola M.B."/>
            <person name="Velmurugan N."/>
            <person name="Zhang Y."/>
            <person name="Plunkett M.H."/>
            <person name="Hondzo H."/>
            <person name="Barney B.M."/>
        </authorList>
    </citation>
    <scope>NUCLEOTIDE SEQUENCE [LARGE SCALE GENOMIC DNA]</scope>
    <source>
        <strain evidence="4">UTEX 1602</strain>
    </source>
</reference>
<feature type="compositionally biased region" description="Low complexity" evidence="1">
    <location>
        <begin position="474"/>
        <end position="514"/>
    </location>
</feature>
<feature type="region of interest" description="Disordered" evidence="1">
    <location>
        <begin position="474"/>
        <end position="516"/>
    </location>
</feature>
<feature type="compositionally biased region" description="Basic residues" evidence="1">
    <location>
        <begin position="85"/>
        <end position="94"/>
    </location>
</feature>
<dbReference type="Proteomes" id="UP000239899">
    <property type="component" value="Unassembled WGS sequence"/>
</dbReference>
<dbReference type="InterPro" id="IPR039191">
    <property type="entry name" value="Nopp140-like"/>
</dbReference>
<evidence type="ECO:0000313" key="3">
    <source>
        <dbReference type="EMBL" id="PRW59918.1"/>
    </source>
</evidence>
<dbReference type="AlphaFoldDB" id="A0A2P6U0U7"/>
<evidence type="ECO:0000259" key="2">
    <source>
        <dbReference type="PROSITE" id="PS50843"/>
    </source>
</evidence>
<dbReference type="GO" id="GO:0005730">
    <property type="term" value="C:nucleolus"/>
    <property type="evidence" value="ECO:0007669"/>
    <property type="project" value="InterPro"/>
</dbReference>
<dbReference type="InterPro" id="IPR007718">
    <property type="entry name" value="Srp40_C"/>
</dbReference>
<dbReference type="SUPFAM" id="SSF49590">
    <property type="entry name" value="PHL pollen allergen"/>
    <property type="match status" value="1"/>
</dbReference>
<evidence type="ECO:0000256" key="1">
    <source>
        <dbReference type="SAM" id="MobiDB-lite"/>
    </source>
</evidence>
<dbReference type="InterPro" id="IPR036749">
    <property type="entry name" value="Expansin_CBD_sf"/>
</dbReference>
<dbReference type="STRING" id="3076.A0A2P6U0U7"/>
<accession>A0A2P6U0U7</accession>
<feature type="compositionally biased region" description="Basic residues" evidence="1">
    <location>
        <begin position="56"/>
        <end position="65"/>
    </location>
</feature>
<protein>
    <submittedName>
        <fullName evidence="3">Nucleolar and coiled-body phospho 1</fullName>
    </submittedName>
</protein>
<dbReference type="OrthoDB" id="5599646at2759"/>
<organism evidence="3 4">
    <name type="scientific">Chlorella sorokiniana</name>
    <name type="common">Freshwater green alga</name>
    <dbReference type="NCBI Taxonomy" id="3076"/>
    <lineage>
        <taxon>Eukaryota</taxon>
        <taxon>Viridiplantae</taxon>
        <taxon>Chlorophyta</taxon>
        <taxon>core chlorophytes</taxon>
        <taxon>Trebouxiophyceae</taxon>
        <taxon>Chlorellales</taxon>
        <taxon>Chlorellaceae</taxon>
        <taxon>Chlorella clade</taxon>
        <taxon>Chlorella</taxon>
    </lineage>
</organism>
<feature type="domain" description="Expansin-like CBD" evidence="2">
    <location>
        <begin position="348"/>
        <end position="436"/>
    </location>
</feature>
<proteinExistence type="predicted"/>
<dbReference type="EMBL" id="LHPG02000003">
    <property type="protein sequence ID" value="PRW59918.1"/>
    <property type="molecule type" value="Genomic_DNA"/>
</dbReference>
<feature type="compositionally biased region" description="Low complexity" evidence="1">
    <location>
        <begin position="9"/>
        <end position="18"/>
    </location>
</feature>
<dbReference type="PANTHER" id="PTHR23216:SF1">
    <property type="entry name" value="NUCLEOLAR AND COILED-BODY PHOSPHOPROTEIN 1"/>
    <property type="match status" value="1"/>
</dbReference>
<feature type="compositionally biased region" description="Low complexity" evidence="1">
    <location>
        <begin position="166"/>
        <end position="189"/>
    </location>
</feature>
<feature type="compositionally biased region" description="Gly residues" evidence="1">
    <location>
        <begin position="196"/>
        <end position="210"/>
    </location>
</feature>
<keyword evidence="4" id="KW-1185">Reference proteome</keyword>
<name>A0A2P6U0U7_CHLSO</name>
<dbReference type="InterPro" id="IPR007117">
    <property type="entry name" value="Expansin_CBD"/>
</dbReference>
<feature type="compositionally biased region" description="Low complexity" evidence="1">
    <location>
        <begin position="100"/>
        <end position="122"/>
    </location>
</feature>
<feature type="region of interest" description="Disordered" evidence="1">
    <location>
        <begin position="1"/>
        <end position="217"/>
    </location>
</feature>